<sequence length="165" mass="18216">MATPQTRSFKTRIDLPAEQREKLIALLNQHLADTFDLYGHAKQAHWNVKGPQFHQLHELFDDLAEQLQEYVDLIAERATAMGGTALGTVRMAAGASRLAEYPLDPGGSMQHVEALADRFAALAATTRSAIKDAEELGDADTEDLFTEVSRGLDKSLWFLEAHLQG</sequence>
<evidence type="ECO:0000259" key="3">
    <source>
        <dbReference type="Pfam" id="PF00210"/>
    </source>
</evidence>
<dbReference type="InterPro" id="IPR012347">
    <property type="entry name" value="Ferritin-like"/>
</dbReference>
<comment type="caution">
    <text evidence="4">The sequence shown here is derived from an EMBL/GenBank/DDBJ whole genome shotgun (WGS) entry which is preliminary data.</text>
</comment>
<gene>
    <name evidence="4" type="primary">dps</name>
    <name evidence="4" type="synonym">pexB</name>
    <name evidence="4" type="ORF">ACERK3_15850</name>
</gene>
<evidence type="ECO:0000313" key="5">
    <source>
        <dbReference type="Proteomes" id="UP001575105"/>
    </source>
</evidence>
<comment type="similarity">
    <text evidence="1 2">Belongs to the Dps family.</text>
</comment>
<feature type="domain" description="Ferritin/DPS" evidence="3">
    <location>
        <begin position="24"/>
        <end position="164"/>
    </location>
</feature>
<reference evidence="4 5" key="1">
    <citation type="submission" date="2024-08" db="EMBL/GenBank/DDBJ databases">
        <title>Whole-genome sequencing of halo(alkali)philic microorganisms from hypersaline lakes.</title>
        <authorList>
            <person name="Sorokin D.Y."/>
            <person name="Merkel A.Y."/>
            <person name="Messina E."/>
            <person name="Yakimov M."/>
        </authorList>
    </citation>
    <scope>NUCLEOTIDE SEQUENCE [LARGE SCALE GENOMIC DNA]</scope>
    <source>
        <strain evidence="4 5">AB-hyl4</strain>
    </source>
</reference>
<protein>
    <submittedName>
        <fullName evidence="4">DNA starvation/stationary phase protection protein Dps</fullName>
    </submittedName>
</protein>
<dbReference type="Gene3D" id="1.20.1260.10">
    <property type="match status" value="1"/>
</dbReference>
<accession>A0ABV4U817</accession>
<dbReference type="SUPFAM" id="SSF47240">
    <property type="entry name" value="Ferritin-like"/>
    <property type="match status" value="1"/>
</dbReference>
<evidence type="ECO:0000256" key="1">
    <source>
        <dbReference type="ARBA" id="ARBA00009497"/>
    </source>
</evidence>
<organism evidence="4 5">
    <name type="scientific">Natronomicrosphaera hydrolytica</name>
    <dbReference type="NCBI Taxonomy" id="3242702"/>
    <lineage>
        <taxon>Bacteria</taxon>
        <taxon>Pseudomonadati</taxon>
        <taxon>Planctomycetota</taxon>
        <taxon>Phycisphaerae</taxon>
        <taxon>Phycisphaerales</taxon>
        <taxon>Phycisphaeraceae</taxon>
        <taxon>Natronomicrosphaera</taxon>
    </lineage>
</organism>
<proteinExistence type="inferred from homology"/>
<dbReference type="PRINTS" id="PR01346">
    <property type="entry name" value="HELNAPAPROT"/>
</dbReference>
<dbReference type="NCBIfam" id="NF006975">
    <property type="entry name" value="PRK09448.1"/>
    <property type="match status" value="1"/>
</dbReference>
<evidence type="ECO:0000313" key="4">
    <source>
        <dbReference type="EMBL" id="MFA9479761.1"/>
    </source>
</evidence>
<dbReference type="InterPro" id="IPR023188">
    <property type="entry name" value="DPS_DNA-bd_CS"/>
</dbReference>
<dbReference type="PROSITE" id="PS00818">
    <property type="entry name" value="DPS_1"/>
    <property type="match status" value="1"/>
</dbReference>
<evidence type="ECO:0000256" key="2">
    <source>
        <dbReference type="RuleBase" id="RU003875"/>
    </source>
</evidence>
<dbReference type="PIRSF" id="PIRSF005900">
    <property type="entry name" value="Dps"/>
    <property type="match status" value="1"/>
</dbReference>
<dbReference type="PANTHER" id="PTHR42932">
    <property type="entry name" value="GENERAL STRESS PROTEIN 20U"/>
    <property type="match status" value="1"/>
</dbReference>
<dbReference type="Proteomes" id="UP001575105">
    <property type="component" value="Unassembled WGS sequence"/>
</dbReference>
<dbReference type="PANTHER" id="PTHR42932:SF3">
    <property type="entry name" value="DNA PROTECTION DURING STARVATION PROTEIN"/>
    <property type="match status" value="1"/>
</dbReference>
<dbReference type="InterPro" id="IPR002177">
    <property type="entry name" value="DPS_DNA-bd"/>
</dbReference>
<name>A0ABV4U817_9BACT</name>
<dbReference type="Pfam" id="PF00210">
    <property type="entry name" value="Ferritin"/>
    <property type="match status" value="1"/>
</dbReference>
<keyword evidence="5" id="KW-1185">Reference proteome</keyword>
<dbReference type="CDD" id="cd01043">
    <property type="entry name" value="DPS"/>
    <property type="match status" value="1"/>
</dbReference>
<dbReference type="InterPro" id="IPR008331">
    <property type="entry name" value="Ferritin_DPS_dom"/>
</dbReference>
<dbReference type="InterPro" id="IPR009078">
    <property type="entry name" value="Ferritin-like_SF"/>
</dbReference>
<dbReference type="RefSeq" id="WP_425346684.1">
    <property type="nucleotide sequence ID" value="NZ_JBGUBD010000011.1"/>
</dbReference>
<dbReference type="EMBL" id="JBGUBD010000011">
    <property type="protein sequence ID" value="MFA9479761.1"/>
    <property type="molecule type" value="Genomic_DNA"/>
</dbReference>